<comment type="caution">
    <text evidence="2">The sequence shown here is derived from an EMBL/GenBank/DDBJ whole genome shotgun (WGS) entry which is preliminary data.</text>
</comment>
<keyword evidence="1" id="KW-0732">Signal</keyword>
<keyword evidence="3" id="KW-1185">Reference proteome</keyword>
<dbReference type="PROSITE" id="PS51257">
    <property type="entry name" value="PROKAR_LIPOPROTEIN"/>
    <property type="match status" value="1"/>
</dbReference>
<dbReference type="RefSeq" id="WP_069836782.1">
    <property type="nucleotide sequence ID" value="NZ_MDGQ01000005.1"/>
</dbReference>
<proteinExistence type="predicted"/>
<evidence type="ECO:0008006" key="4">
    <source>
        <dbReference type="Google" id="ProtNLM"/>
    </source>
</evidence>
<feature type="chain" id="PRO_5009185824" description="Peptidase M12A domain-containing protein" evidence="1">
    <location>
        <begin position="22"/>
        <end position="302"/>
    </location>
</feature>
<dbReference type="STRING" id="1563681.BFP71_17920"/>
<organism evidence="2 3">
    <name type="scientific">Roseivirga misakiensis</name>
    <dbReference type="NCBI Taxonomy" id="1563681"/>
    <lineage>
        <taxon>Bacteria</taxon>
        <taxon>Pseudomonadati</taxon>
        <taxon>Bacteroidota</taxon>
        <taxon>Cytophagia</taxon>
        <taxon>Cytophagales</taxon>
        <taxon>Roseivirgaceae</taxon>
        <taxon>Roseivirga</taxon>
    </lineage>
</organism>
<accession>A0A1E5T1M2</accession>
<feature type="signal peptide" evidence="1">
    <location>
        <begin position="1"/>
        <end position="21"/>
    </location>
</feature>
<dbReference type="OrthoDB" id="1114958at2"/>
<protein>
    <recommendedName>
        <fullName evidence="4">Peptidase M12A domain-containing protein</fullName>
    </recommendedName>
</protein>
<evidence type="ECO:0000313" key="3">
    <source>
        <dbReference type="Proteomes" id="UP000095552"/>
    </source>
</evidence>
<sequence>MKASKLLLPIFTLFLVLFAFSCDRAEDDEQPVDLNDQTRNSGLVARYAVNGNNLSLLRSGPAATGFFNQARQNEFWDFFTNLIPVEARSVMKEMELFADTEDGTAAYVSAIDQNDLSVWEMGHNLDFVWDRNNQFVPGETAYTSIHEVAHLLTLDHTQVNVTNGGCNNFFTGEGCSTAASYINQFYNNFWSDIFEENQRIREDDFDGYYQFYQKYRSRFVSEYAATNPGEDIAESFATYVMGDPPTGTSIAAQKVRFFDDFPELVTLKNQIKANINFDVNLGNIQGERSKRFTSQTEAKPKF</sequence>
<dbReference type="EMBL" id="MDGQ01000005">
    <property type="protein sequence ID" value="OEK05278.1"/>
    <property type="molecule type" value="Genomic_DNA"/>
</dbReference>
<gene>
    <name evidence="2" type="ORF">BFP71_17920</name>
</gene>
<evidence type="ECO:0000256" key="1">
    <source>
        <dbReference type="SAM" id="SignalP"/>
    </source>
</evidence>
<dbReference type="AlphaFoldDB" id="A0A1E5T1M2"/>
<evidence type="ECO:0000313" key="2">
    <source>
        <dbReference type="EMBL" id="OEK05278.1"/>
    </source>
</evidence>
<dbReference type="Proteomes" id="UP000095552">
    <property type="component" value="Unassembled WGS sequence"/>
</dbReference>
<reference evidence="2 3" key="1">
    <citation type="submission" date="2016-08" db="EMBL/GenBank/DDBJ databases">
        <title>Draft genome of Fabibacter sp. strain SK-8.</title>
        <authorList>
            <person name="Wong S.-K."/>
            <person name="Hamasaki K."/>
            <person name="Yoshizawa S."/>
        </authorList>
    </citation>
    <scope>NUCLEOTIDE SEQUENCE [LARGE SCALE GENOMIC DNA]</scope>
    <source>
        <strain evidence="2 3">SK-8</strain>
    </source>
</reference>
<name>A0A1E5T1M2_9BACT</name>